<keyword evidence="2" id="KW-1185">Reference proteome</keyword>
<comment type="caution">
    <text evidence="1">The sequence shown here is derived from an EMBL/GenBank/DDBJ whole genome shotgun (WGS) entry which is preliminary data.</text>
</comment>
<reference evidence="1 2" key="1">
    <citation type="submission" date="2024-06" db="EMBL/GenBank/DDBJ databases">
        <title>Genomic Encyclopedia of Type Strains, Phase V (KMG-V): Genome sequencing to study the core and pangenomes of soil and plant-associated prokaryotes.</title>
        <authorList>
            <person name="Whitman W."/>
        </authorList>
    </citation>
    <scope>NUCLEOTIDE SEQUENCE [LARGE SCALE GENOMIC DNA]</scope>
    <source>
        <strain evidence="1 2">USDA 160</strain>
    </source>
</reference>
<dbReference type="Proteomes" id="UP001549291">
    <property type="component" value="Unassembled WGS sequence"/>
</dbReference>
<name>A0ABV2RSC0_BRAJP</name>
<gene>
    <name evidence="1" type="ORF">ABIF63_003939</name>
</gene>
<sequence>MSKSDDLTTEPTRRLLALHLASMPHGSVFALDLSGLLTAPGSRD</sequence>
<organism evidence="1 2">
    <name type="scientific">Bradyrhizobium japonicum</name>
    <dbReference type="NCBI Taxonomy" id="375"/>
    <lineage>
        <taxon>Bacteria</taxon>
        <taxon>Pseudomonadati</taxon>
        <taxon>Pseudomonadota</taxon>
        <taxon>Alphaproteobacteria</taxon>
        <taxon>Hyphomicrobiales</taxon>
        <taxon>Nitrobacteraceae</taxon>
        <taxon>Bradyrhizobium</taxon>
    </lineage>
</organism>
<dbReference type="EMBL" id="JBEPTQ010000002">
    <property type="protein sequence ID" value="MET4719833.1"/>
    <property type="molecule type" value="Genomic_DNA"/>
</dbReference>
<evidence type="ECO:0000313" key="1">
    <source>
        <dbReference type="EMBL" id="MET4719833.1"/>
    </source>
</evidence>
<accession>A0ABV2RSC0</accession>
<dbReference type="RefSeq" id="WP_283258580.1">
    <property type="nucleotide sequence ID" value="NZ_CP066351.1"/>
</dbReference>
<evidence type="ECO:0000313" key="2">
    <source>
        <dbReference type="Proteomes" id="UP001549291"/>
    </source>
</evidence>
<protein>
    <submittedName>
        <fullName evidence="1">Uncharacterized protein</fullName>
    </submittedName>
</protein>
<proteinExistence type="predicted"/>